<dbReference type="Gene3D" id="3.40.640.10">
    <property type="entry name" value="Type I PLP-dependent aspartate aminotransferase-like (Major domain)"/>
    <property type="match status" value="1"/>
</dbReference>
<dbReference type="GO" id="GO:0030170">
    <property type="term" value="F:pyridoxal phosphate binding"/>
    <property type="evidence" value="ECO:0007669"/>
    <property type="project" value="TreeGrafter"/>
</dbReference>
<dbReference type="Pfam" id="PF01041">
    <property type="entry name" value="DegT_DnrJ_EryC1"/>
    <property type="match status" value="1"/>
</dbReference>
<evidence type="ECO:0000256" key="3">
    <source>
        <dbReference type="PIRSR" id="PIRSR000390-1"/>
    </source>
</evidence>
<comment type="caution">
    <text evidence="6">The sequence shown here is derived from an EMBL/GenBank/DDBJ whole genome shotgun (WGS) entry which is preliminary data.</text>
</comment>
<keyword evidence="7" id="KW-1185">Reference proteome</keyword>
<dbReference type="AlphaFoldDB" id="A0A4R8HFX4"/>
<gene>
    <name evidence="6" type="ORF">C7959_10260</name>
</gene>
<dbReference type="Proteomes" id="UP000295832">
    <property type="component" value="Unassembled WGS sequence"/>
</dbReference>
<feature type="active site" description="Proton acceptor" evidence="3">
    <location>
        <position position="181"/>
    </location>
</feature>
<evidence type="ECO:0000313" key="6">
    <source>
        <dbReference type="EMBL" id="TDX58922.1"/>
    </source>
</evidence>
<dbReference type="InterPro" id="IPR000653">
    <property type="entry name" value="DegT/StrS_aminotransferase"/>
</dbReference>
<organism evidence="6 7">
    <name type="scientific">Orenia marismortui</name>
    <dbReference type="NCBI Taxonomy" id="46469"/>
    <lineage>
        <taxon>Bacteria</taxon>
        <taxon>Bacillati</taxon>
        <taxon>Bacillota</taxon>
        <taxon>Clostridia</taxon>
        <taxon>Halanaerobiales</taxon>
        <taxon>Halobacteroidaceae</taxon>
        <taxon>Orenia</taxon>
    </lineage>
</organism>
<dbReference type="InterPro" id="IPR015421">
    <property type="entry name" value="PyrdxlP-dep_Trfase_major"/>
</dbReference>
<proteinExistence type="inferred from homology"/>
<feature type="modified residue" description="N6-(pyridoxal phosphate)lysine" evidence="4">
    <location>
        <position position="181"/>
    </location>
</feature>
<dbReference type="SUPFAM" id="SSF53383">
    <property type="entry name" value="PLP-dependent transferases"/>
    <property type="match status" value="1"/>
</dbReference>
<comment type="similarity">
    <text evidence="2 5">Belongs to the DegT/DnrJ/EryC1 family.</text>
</comment>
<dbReference type="RefSeq" id="WP_134114492.1">
    <property type="nucleotide sequence ID" value="NZ_SOEG01000002.1"/>
</dbReference>
<dbReference type="InterPro" id="IPR015424">
    <property type="entry name" value="PyrdxlP-dep_Trfase"/>
</dbReference>
<evidence type="ECO:0000256" key="4">
    <source>
        <dbReference type="PIRSR" id="PIRSR000390-2"/>
    </source>
</evidence>
<evidence type="ECO:0000256" key="1">
    <source>
        <dbReference type="ARBA" id="ARBA00022898"/>
    </source>
</evidence>
<accession>A0A4R8HFX4</accession>
<reference evidence="6 7" key="1">
    <citation type="submission" date="2019-03" db="EMBL/GenBank/DDBJ databases">
        <title>Subsurface microbial communities from deep shales in Ohio and West Virginia, USA.</title>
        <authorList>
            <person name="Wrighton K."/>
        </authorList>
    </citation>
    <scope>NUCLEOTIDE SEQUENCE [LARGE SCALE GENOMIC DNA]</scope>
    <source>
        <strain evidence="6 7">MSL 6dP</strain>
    </source>
</reference>
<dbReference type="GO" id="GO:0008483">
    <property type="term" value="F:transaminase activity"/>
    <property type="evidence" value="ECO:0007669"/>
    <property type="project" value="TreeGrafter"/>
</dbReference>
<dbReference type="CDD" id="cd00616">
    <property type="entry name" value="AHBA_syn"/>
    <property type="match status" value="1"/>
</dbReference>
<evidence type="ECO:0000256" key="2">
    <source>
        <dbReference type="ARBA" id="ARBA00037999"/>
    </source>
</evidence>
<dbReference type="GO" id="GO:0000271">
    <property type="term" value="P:polysaccharide biosynthetic process"/>
    <property type="evidence" value="ECO:0007669"/>
    <property type="project" value="TreeGrafter"/>
</dbReference>
<dbReference type="EMBL" id="SOEG01000002">
    <property type="protein sequence ID" value="TDX58922.1"/>
    <property type="molecule type" value="Genomic_DNA"/>
</dbReference>
<evidence type="ECO:0000313" key="7">
    <source>
        <dbReference type="Proteomes" id="UP000295832"/>
    </source>
</evidence>
<dbReference type="PANTHER" id="PTHR30244:SF9">
    <property type="entry name" value="PROTEIN RV3402C"/>
    <property type="match status" value="1"/>
</dbReference>
<dbReference type="PIRSF" id="PIRSF000390">
    <property type="entry name" value="PLP_StrS"/>
    <property type="match status" value="1"/>
</dbReference>
<sequence>MINVTKTYLPDKSKYKEYVDQIFESGWITNQGDLVKKLKNRLESYLGVKNILLVTNGTLALQVAYKLLGLTGEVITTPFSFVATTSSLVWEGLQPIFVDIDSQTLCIDYKQIKDKITSRTSAIVPVHVFGNCCEVEEIERIARKNDLKIVYDAAHTFGIDYKNESILNYGDISILSFHATKIFHTIEGGALIINDDELYKRAERMINFGIIRQENIEGLGINAKMNEFQAAMGLAVLDDMDDIIHKRKGIYEYYLDKLSNKLRFPKYNVDSTKNYSYFPIIFESEEILSNIKQKLENENIFPRRYFYPSLDTLDYISNDKNMNISNEISRRILCLPIYHTLKRPEQDQIIRIIKKGI</sequence>
<name>A0A4R8HFX4_9FIRM</name>
<evidence type="ECO:0000256" key="5">
    <source>
        <dbReference type="RuleBase" id="RU004508"/>
    </source>
</evidence>
<keyword evidence="1 4" id="KW-0663">Pyridoxal phosphate</keyword>
<dbReference type="PANTHER" id="PTHR30244">
    <property type="entry name" value="TRANSAMINASE"/>
    <property type="match status" value="1"/>
</dbReference>
<protein>
    <submittedName>
        <fullName evidence="6">dTDP-4-amino-4,6-dideoxygalactose transaminase</fullName>
    </submittedName>
</protein>